<dbReference type="InterPro" id="IPR025436">
    <property type="entry name" value="DUF4179"/>
</dbReference>
<dbReference type="STRING" id="1220589.CD32_09060"/>
<dbReference type="RefSeq" id="WP_036153708.1">
    <property type="nucleotide sequence ID" value="NZ_AVCX01000007.1"/>
</dbReference>
<dbReference type="eggNOG" id="ENOG502ZBU2">
    <property type="taxonomic scope" value="Bacteria"/>
</dbReference>
<reference evidence="3 4" key="1">
    <citation type="submission" date="2014-02" db="EMBL/GenBank/DDBJ databases">
        <title>Draft genome sequence of Lysinibacillus odysseyi NBRC 100172.</title>
        <authorList>
            <person name="Zhang F."/>
            <person name="Wang G."/>
            <person name="Zhang L."/>
        </authorList>
    </citation>
    <scope>NUCLEOTIDE SEQUENCE [LARGE SCALE GENOMIC DNA]</scope>
    <source>
        <strain evidence="3 4">NBRC 100172</strain>
    </source>
</reference>
<feature type="domain" description="DUF5643" evidence="2">
    <location>
        <begin position="239"/>
        <end position="335"/>
    </location>
</feature>
<evidence type="ECO:0000313" key="3">
    <source>
        <dbReference type="EMBL" id="KGR85373.1"/>
    </source>
</evidence>
<dbReference type="AlphaFoldDB" id="A0A0A3IR86"/>
<proteinExistence type="predicted"/>
<evidence type="ECO:0000259" key="2">
    <source>
        <dbReference type="Pfam" id="PF18705"/>
    </source>
</evidence>
<dbReference type="EMBL" id="JPVP01000054">
    <property type="protein sequence ID" value="KGR85373.1"/>
    <property type="molecule type" value="Genomic_DNA"/>
</dbReference>
<dbReference type="Pfam" id="PF18705">
    <property type="entry name" value="DUF5643"/>
    <property type="match status" value="1"/>
</dbReference>
<sequence>MKKVYKQFNQLNIDMELEPMEVSEFEMARIKQRVLKRRKRKQIPKIAGMAAALLLAANITAGIAFPAYAEKIPFLSNVFERFNDENKYMFKGYEEFATDIGVTKESNGISITVTDAVYDGENVTIAYTMTSEKDLGARPALDGPFIIEEVKERYKYGGYSTNYLAQKVDEHEYAGLFVYQLVKGSKPEELHISWNGNTVMDFDHVSTAYEGDWDFQFHLKTLKSKTTKLSDDGLLLQEEGFEINMSKMVETPVTTTLYLTEKVLHDQFQPPIENWHGIEVEYKVADNLGNEYTTITDHGVAVEKELNNLGQTRLMMNAIHKDASSLIITPYVSVLKLGTPRAAESGSITPLEVVGEPYMIGPIEVPLSK</sequence>
<accession>A0A0A3IR86</accession>
<keyword evidence="4" id="KW-1185">Reference proteome</keyword>
<dbReference type="InterPro" id="IPR040680">
    <property type="entry name" value="DUF5643"/>
</dbReference>
<dbReference type="Gene3D" id="2.60.40.1630">
    <property type="entry name" value="bacillus anthracis domain"/>
    <property type="match status" value="1"/>
</dbReference>
<evidence type="ECO:0000313" key="4">
    <source>
        <dbReference type="Proteomes" id="UP000030437"/>
    </source>
</evidence>
<organism evidence="3 4">
    <name type="scientific">Lysinibacillus odysseyi 34hs-1 = NBRC 100172</name>
    <dbReference type="NCBI Taxonomy" id="1220589"/>
    <lineage>
        <taxon>Bacteria</taxon>
        <taxon>Bacillati</taxon>
        <taxon>Bacillota</taxon>
        <taxon>Bacilli</taxon>
        <taxon>Bacillales</taxon>
        <taxon>Bacillaceae</taxon>
        <taxon>Lysinibacillus</taxon>
    </lineage>
</organism>
<dbReference type="Proteomes" id="UP000030437">
    <property type="component" value="Unassembled WGS sequence"/>
</dbReference>
<dbReference type="Gene3D" id="2.60.40.1640">
    <property type="entry name" value="Conserved domain protein"/>
    <property type="match status" value="1"/>
</dbReference>
<dbReference type="Pfam" id="PF13786">
    <property type="entry name" value="DUF4179"/>
    <property type="match status" value="1"/>
</dbReference>
<evidence type="ECO:0008006" key="5">
    <source>
        <dbReference type="Google" id="ProtNLM"/>
    </source>
</evidence>
<comment type="caution">
    <text evidence="3">The sequence shown here is derived from an EMBL/GenBank/DDBJ whole genome shotgun (WGS) entry which is preliminary data.</text>
</comment>
<name>A0A0A3IR86_9BACI</name>
<feature type="domain" description="DUF4179" evidence="1">
    <location>
        <begin position="39"/>
        <end position="130"/>
    </location>
</feature>
<gene>
    <name evidence="3" type="ORF">CD32_09060</name>
</gene>
<evidence type="ECO:0000259" key="1">
    <source>
        <dbReference type="Pfam" id="PF13786"/>
    </source>
</evidence>
<protein>
    <recommendedName>
        <fullName evidence="5">ECF-type sigma factor negative effector</fullName>
    </recommendedName>
</protein>